<gene>
    <name evidence="2" type="ORF">PSON_ATCC_30995.1.T1010029</name>
</gene>
<proteinExistence type="predicted"/>
<keyword evidence="3" id="KW-1185">Reference proteome</keyword>
<feature type="transmembrane region" description="Helical" evidence="1">
    <location>
        <begin position="58"/>
        <end position="79"/>
    </location>
</feature>
<sequence>MIYQSQKNYTLKELEEKVNLEEKALSLTFQYKKISKFQVKLNNIIGQELKNFPQILQIIYEIIINSINIYLLYQLLLFIQLQQFIIFNSIKLIIFFIIQFFSIKQYIGQQFELPLKFYDQFIYNDYIQKFEIQQYINLKSQNTAIQSMERLLNDEHDQEKFNLFIMLIYHIKQIGGVAFIEASSFSCQNCTFQEILSLANSIFDIDKLNESNLKLFCKFNKIQF</sequence>
<organism evidence="2 3">
    <name type="scientific">Paramecium sonneborni</name>
    <dbReference type="NCBI Taxonomy" id="65129"/>
    <lineage>
        <taxon>Eukaryota</taxon>
        <taxon>Sar</taxon>
        <taxon>Alveolata</taxon>
        <taxon>Ciliophora</taxon>
        <taxon>Intramacronucleata</taxon>
        <taxon>Oligohymenophorea</taxon>
        <taxon>Peniculida</taxon>
        <taxon>Parameciidae</taxon>
        <taxon>Paramecium</taxon>
    </lineage>
</organism>
<feature type="transmembrane region" description="Helical" evidence="1">
    <location>
        <begin position="85"/>
        <end position="103"/>
    </location>
</feature>
<dbReference type="EMBL" id="CAJJDN010000101">
    <property type="protein sequence ID" value="CAD8112500.1"/>
    <property type="molecule type" value="Genomic_DNA"/>
</dbReference>
<dbReference type="Proteomes" id="UP000692954">
    <property type="component" value="Unassembled WGS sequence"/>
</dbReference>
<evidence type="ECO:0000313" key="2">
    <source>
        <dbReference type="EMBL" id="CAD8112500.1"/>
    </source>
</evidence>
<protein>
    <recommendedName>
        <fullName evidence="4">Transmembrane protein</fullName>
    </recommendedName>
</protein>
<dbReference type="AlphaFoldDB" id="A0A8S1QDH7"/>
<evidence type="ECO:0008006" key="4">
    <source>
        <dbReference type="Google" id="ProtNLM"/>
    </source>
</evidence>
<keyword evidence="1" id="KW-1133">Transmembrane helix</keyword>
<accession>A0A8S1QDH7</accession>
<name>A0A8S1QDH7_9CILI</name>
<keyword evidence="1" id="KW-0472">Membrane</keyword>
<reference evidence="2" key="1">
    <citation type="submission" date="2021-01" db="EMBL/GenBank/DDBJ databases">
        <authorList>
            <consortium name="Genoscope - CEA"/>
            <person name="William W."/>
        </authorList>
    </citation>
    <scope>NUCLEOTIDE SEQUENCE</scope>
</reference>
<keyword evidence="1" id="KW-0812">Transmembrane</keyword>
<evidence type="ECO:0000313" key="3">
    <source>
        <dbReference type="Proteomes" id="UP000692954"/>
    </source>
</evidence>
<comment type="caution">
    <text evidence="2">The sequence shown here is derived from an EMBL/GenBank/DDBJ whole genome shotgun (WGS) entry which is preliminary data.</text>
</comment>
<evidence type="ECO:0000256" key="1">
    <source>
        <dbReference type="SAM" id="Phobius"/>
    </source>
</evidence>